<reference evidence="5" key="1">
    <citation type="journal article" date="2019" name="Int. J. Syst. Evol. Microbiol.">
        <title>The Global Catalogue of Microorganisms (GCM) 10K type strain sequencing project: providing services to taxonomists for standard genome sequencing and annotation.</title>
        <authorList>
            <consortium name="The Broad Institute Genomics Platform"/>
            <consortium name="The Broad Institute Genome Sequencing Center for Infectious Disease"/>
            <person name="Wu L."/>
            <person name="Ma J."/>
        </authorList>
    </citation>
    <scope>NUCLEOTIDE SEQUENCE [LARGE SCALE GENOMIC DNA]</scope>
    <source>
        <strain evidence="5">NBRC 102407</strain>
    </source>
</reference>
<dbReference type="Pfam" id="PF03403">
    <property type="entry name" value="PAF-AH_p_II"/>
    <property type="match status" value="1"/>
</dbReference>
<keyword evidence="5" id="KW-1185">Reference proteome</keyword>
<comment type="caution">
    <text evidence="4">The sequence shown here is derived from an EMBL/GenBank/DDBJ whole genome shotgun (WGS) entry which is preliminary data.</text>
</comment>
<protein>
    <recommendedName>
        <fullName evidence="6">Dienelactone hydrolase</fullName>
    </recommendedName>
</protein>
<dbReference type="PANTHER" id="PTHR10272:SF0">
    <property type="entry name" value="PLATELET-ACTIVATING FACTOR ACETYLHYDROLASE"/>
    <property type="match status" value="1"/>
</dbReference>
<dbReference type="Proteomes" id="UP001157167">
    <property type="component" value="Unassembled WGS sequence"/>
</dbReference>
<name>A0ABQ6F6N0_9RHOO</name>
<dbReference type="InterPro" id="IPR029058">
    <property type="entry name" value="AB_hydrolase_fold"/>
</dbReference>
<keyword evidence="2" id="KW-0442">Lipid degradation</keyword>
<evidence type="ECO:0000313" key="5">
    <source>
        <dbReference type="Proteomes" id="UP001157167"/>
    </source>
</evidence>
<proteinExistence type="predicted"/>
<dbReference type="PANTHER" id="PTHR10272">
    <property type="entry name" value="PLATELET-ACTIVATING FACTOR ACETYLHYDROLASE"/>
    <property type="match status" value="1"/>
</dbReference>
<evidence type="ECO:0008006" key="6">
    <source>
        <dbReference type="Google" id="ProtNLM"/>
    </source>
</evidence>
<sequence>MDGPLIDPAAVGPWRVTTRHTDLHDTRRARTLPIKLYLPDTPAPRGLILFSHGLGGSREGGSAWLGHWASHGYLLLAMQHPGSDCSILRNNSPQSLRSAFKAAMNPEELTHRVDDFRFVLERIGRDASLPDAIHNASAIGLAGHSFGAVTVQLMAGERRPTQPPHPLDPRVRAVLAFSPSARQADTGPSLDHRFGQIHLPFLSITGSRDDGMGLSDITAANREVPYRHMPADGGKYLLVFAGGNHLDFAGEASDAEGAMFRIRREPAAFRPHILAASTVFWHAHLAGDAAARHWLTDDFPARLRPDDRFEHK</sequence>
<keyword evidence="3" id="KW-0443">Lipid metabolism</keyword>
<dbReference type="RefSeq" id="WP_284186239.1">
    <property type="nucleotide sequence ID" value="NZ_BSPX01000001.1"/>
</dbReference>
<keyword evidence="1" id="KW-0378">Hydrolase</keyword>
<dbReference type="Gene3D" id="3.40.50.1820">
    <property type="entry name" value="alpha/beta hydrolase"/>
    <property type="match status" value="1"/>
</dbReference>
<gene>
    <name evidence="4" type="ORF">GCM10007933_00800</name>
</gene>
<evidence type="ECO:0000256" key="2">
    <source>
        <dbReference type="ARBA" id="ARBA00022963"/>
    </source>
</evidence>
<evidence type="ECO:0000256" key="3">
    <source>
        <dbReference type="ARBA" id="ARBA00023098"/>
    </source>
</evidence>
<dbReference type="SUPFAM" id="SSF53474">
    <property type="entry name" value="alpha/beta-Hydrolases"/>
    <property type="match status" value="1"/>
</dbReference>
<evidence type="ECO:0000313" key="4">
    <source>
        <dbReference type="EMBL" id="GLT20629.1"/>
    </source>
</evidence>
<accession>A0ABQ6F6N0</accession>
<organism evidence="4 5">
    <name type="scientific">Zoogloea oryzae</name>
    <dbReference type="NCBI Taxonomy" id="310767"/>
    <lineage>
        <taxon>Bacteria</taxon>
        <taxon>Pseudomonadati</taxon>
        <taxon>Pseudomonadota</taxon>
        <taxon>Betaproteobacteria</taxon>
        <taxon>Rhodocyclales</taxon>
        <taxon>Zoogloeaceae</taxon>
        <taxon>Zoogloea</taxon>
    </lineage>
</organism>
<evidence type="ECO:0000256" key="1">
    <source>
        <dbReference type="ARBA" id="ARBA00022801"/>
    </source>
</evidence>
<dbReference type="EMBL" id="BSPX01000001">
    <property type="protein sequence ID" value="GLT20629.1"/>
    <property type="molecule type" value="Genomic_DNA"/>
</dbReference>